<evidence type="ECO:0000256" key="2">
    <source>
        <dbReference type="ARBA" id="ARBA00022448"/>
    </source>
</evidence>
<name>A0A4P9Y6P6_9FUNG</name>
<evidence type="ECO:0000256" key="1">
    <source>
        <dbReference type="ARBA" id="ARBA00004127"/>
    </source>
</evidence>
<dbReference type="EMBL" id="KZ987845">
    <property type="protein sequence ID" value="RKP14364.1"/>
    <property type="molecule type" value="Genomic_DNA"/>
</dbReference>
<keyword evidence="9" id="KW-1185">Reference proteome</keyword>
<feature type="transmembrane region" description="Helical" evidence="7">
    <location>
        <begin position="44"/>
        <end position="67"/>
    </location>
</feature>
<evidence type="ECO:0000256" key="4">
    <source>
        <dbReference type="ARBA" id="ARBA00022737"/>
    </source>
</evidence>
<dbReference type="Pfam" id="PF04193">
    <property type="entry name" value="PQ-loop"/>
    <property type="match status" value="2"/>
</dbReference>
<sequence>MNFAAAFSAILGWVYFAAWSFSFYPQVWLNYRRKSVKGVSSDFLYLNILGFACFTFYNTNMFANPFIRGQYQLIHEGNLPLVRPNDVVFGFHALAITTFTLGQSFWYRAQSGPSRFPWIFVTFATLASLVTLAFCFLGATGHMSWLNVLYEVSMIKVVIGFVKYCPQLYMNYRRKSTEGWSIGNILLDLTGGSLSLCQAIFDAGVSGDWDGLTGNPSKLCLSCLSLTFDSAFIIQHYILYRNHAPVDQAPYTSSF</sequence>
<dbReference type="InterPro" id="IPR005282">
    <property type="entry name" value="LC_transporter"/>
</dbReference>
<keyword evidence="3 7" id="KW-0812">Transmembrane</keyword>
<dbReference type="GO" id="GO:0005774">
    <property type="term" value="C:vacuolar membrane"/>
    <property type="evidence" value="ECO:0007669"/>
    <property type="project" value="TreeGrafter"/>
</dbReference>
<gene>
    <name evidence="8" type="ORF">BJ684DRAFT_22566</name>
</gene>
<evidence type="ECO:0000313" key="9">
    <source>
        <dbReference type="Proteomes" id="UP000267251"/>
    </source>
</evidence>
<keyword evidence="4" id="KW-0677">Repeat</keyword>
<feature type="transmembrane region" description="Helical" evidence="7">
    <location>
        <begin position="118"/>
        <end position="139"/>
    </location>
</feature>
<accession>A0A4P9Y6P6</accession>
<keyword evidence="5 7" id="KW-1133">Transmembrane helix</keyword>
<dbReference type="Gene3D" id="1.20.1280.290">
    <property type="match status" value="2"/>
</dbReference>
<dbReference type="Proteomes" id="UP000267251">
    <property type="component" value="Unassembled WGS sequence"/>
</dbReference>
<dbReference type="PANTHER" id="PTHR13131">
    <property type="entry name" value="CYSTINOSIN"/>
    <property type="match status" value="1"/>
</dbReference>
<evidence type="ECO:0000256" key="5">
    <source>
        <dbReference type="ARBA" id="ARBA00022989"/>
    </source>
</evidence>
<dbReference type="PANTHER" id="PTHR13131:SF5">
    <property type="entry name" value="CYSTINOSIN"/>
    <property type="match status" value="1"/>
</dbReference>
<feature type="transmembrane region" description="Helical" evidence="7">
    <location>
        <begin position="6"/>
        <end position="24"/>
    </location>
</feature>
<dbReference type="GO" id="GO:0000324">
    <property type="term" value="C:fungal-type vacuole"/>
    <property type="evidence" value="ECO:0007669"/>
    <property type="project" value="TreeGrafter"/>
</dbReference>
<dbReference type="OrthoDB" id="75720at2759"/>
<comment type="subcellular location">
    <subcellularLocation>
        <location evidence="1">Endomembrane system</location>
        <topology evidence="1">Multi-pass membrane protein</topology>
    </subcellularLocation>
</comment>
<evidence type="ECO:0000313" key="8">
    <source>
        <dbReference type="EMBL" id="RKP14364.1"/>
    </source>
</evidence>
<protein>
    <submittedName>
        <fullName evidence="8">PQ loop repeat-domain-containing protein</fullName>
    </submittedName>
</protein>
<evidence type="ECO:0000256" key="3">
    <source>
        <dbReference type="ARBA" id="ARBA00022692"/>
    </source>
</evidence>
<feature type="transmembrane region" description="Helical" evidence="7">
    <location>
        <begin position="87"/>
        <end position="106"/>
    </location>
</feature>
<keyword evidence="2" id="KW-0813">Transport</keyword>
<proteinExistence type="predicted"/>
<keyword evidence="6 7" id="KW-0472">Membrane</keyword>
<dbReference type="InterPro" id="IPR006603">
    <property type="entry name" value="PQ-loop_rpt"/>
</dbReference>
<evidence type="ECO:0000256" key="7">
    <source>
        <dbReference type="SAM" id="Phobius"/>
    </source>
</evidence>
<dbReference type="AlphaFoldDB" id="A0A4P9Y6P6"/>
<dbReference type="SMART" id="SM00679">
    <property type="entry name" value="CTNS"/>
    <property type="match status" value="2"/>
</dbReference>
<evidence type="ECO:0000256" key="6">
    <source>
        <dbReference type="ARBA" id="ARBA00023136"/>
    </source>
</evidence>
<dbReference type="GO" id="GO:0012505">
    <property type="term" value="C:endomembrane system"/>
    <property type="evidence" value="ECO:0007669"/>
    <property type="project" value="UniProtKB-SubCell"/>
</dbReference>
<reference evidence="9" key="1">
    <citation type="journal article" date="2018" name="Nat. Microbiol.">
        <title>Leveraging single-cell genomics to expand the fungal tree of life.</title>
        <authorList>
            <person name="Ahrendt S.R."/>
            <person name="Quandt C.A."/>
            <person name="Ciobanu D."/>
            <person name="Clum A."/>
            <person name="Salamov A."/>
            <person name="Andreopoulos B."/>
            <person name="Cheng J.F."/>
            <person name="Woyke T."/>
            <person name="Pelin A."/>
            <person name="Henrissat B."/>
            <person name="Reynolds N.K."/>
            <person name="Benny G.L."/>
            <person name="Smith M.E."/>
            <person name="James T.Y."/>
            <person name="Grigoriev I.V."/>
        </authorList>
    </citation>
    <scope>NUCLEOTIDE SEQUENCE [LARGE SCALE GENOMIC DNA]</scope>
</reference>
<dbReference type="GO" id="GO:0015184">
    <property type="term" value="F:L-cystine transmembrane transporter activity"/>
    <property type="evidence" value="ECO:0007669"/>
    <property type="project" value="TreeGrafter"/>
</dbReference>
<organism evidence="8 9">
    <name type="scientific">Piptocephalis cylindrospora</name>
    <dbReference type="NCBI Taxonomy" id="1907219"/>
    <lineage>
        <taxon>Eukaryota</taxon>
        <taxon>Fungi</taxon>
        <taxon>Fungi incertae sedis</taxon>
        <taxon>Zoopagomycota</taxon>
        <taxon>Zoopagomycotina</taxon>
        <taxon>Zoopagomycetes</taxon>
        <taxon>Zoopagales</taxon>
        <taxon>Piptocephalidaceae</taxon>
        <taxon>Piptocephalis</taxon>
    </lineage>
</organism>
<dbReference type="NCBIfam" id="TIGR00951">
    <property type="entry name" value="2A43"/>
    <property type="match status" value="1"/>
</dbReference>